<dbReference type="InterPro" id="IPR033749">
    <property type="entry name" value="Polyprenyl_synt_CS"/>
</dbReference>
<dbReference type="NCBIfam" id="NF045485">
    <property type="entry name" value="FPPsyn"/>
    <property type="match status" value="1"/>
</dbReference>
<evidence type="ECO:0000256" key="6">
    <source>
        <dbReference type="ARBA" id="ARBA00023229"/>
    </source>
</evidence>
<comment type="caution">
    <text evidence="8">The sequence shown here is derived from an EMBL/GenBank/DDBJ whole genome shotgun (WGS) entry which is preliminary data.</text>
</comment>
<evidence type="ECO:0000256" key="3">
    <source>
        <dbReference type="ARBA" id="ARBA00022679"/>
    </source>
</evidence>
<dbReference type="Proteomes" id="UP001596233">
    <property type="component" value="Unassembled WGS sequence"/>
</dbReference>
<dbReference type="RefSeq" id="WP_379232669.1">
    <property type="nucleotide sequence ID" value="NZ_JBHSTE010000002.1"/>
</dbReference>
<dbReference type="PROSITE" id="PS00444">
    <property type="entry name" value="POLYPRENYL_SYNTHASE_2"/>
    <property type="match status" value="1"/>
</dbReference>
<evidence type="ECO:0000313" key="8">
    <source>
        <dbReference type="EMBL" id="MFC6332373.1"/>
    </source>
</evidence>
<keyword evidence="5" id="KW-0460">Magnesium</keyword>
<organism evidence="8 9">
    <name type="scientific">Paenibacillus septentrionalis</name>
    <dbReference type="NCBI Taxonomy" id="429342"/>
    <lineage>
        <taxon>Bacteria</taxon>
        <taxon>Bacillati</taxon>
        <taxon>Bacillota</taxon>
        <taxon>Bacilli</taxon>
        <taxon>Bacillales</taxon>
        <taxon>Paenibacillaceae</taxon>
        <taxon>Paenibacillus</taxon>
    </lineage>
</organism>
<dbReference type="PROSITE" id="PS00723">
    <property type="entry name" value="POLYPRENYL_SYNTHASE_1"/>
    <property type="match status" value="1"/>
</dbReference>
<name>A0ABW1V312_9BACL</name>
<evidence type="ECO:0000313" key="9">
    <source>
        <dbReference type="Proteomes" id="UP001596233"/>
    </source>
</evidence>
<dbReference type="InterPro" id="IPR008949">
    <property type="entry name" value="Isoprenoid_synthase_dom_sf"/>
</dbReference>
<dbReference type="EMBL" id="JBHSTE010000002">
    <property type="protein sequence ID" value="MFC6332373.1"/>
    <property type="molecule type" value="Genomic_DNA"/>
</dbReference>
<evidence type="ECO:0000256" key="5">
    <source>
        <dbReference type="ARBA" id="ARBA00022842"/>
    </source>
</evidence>
<keyword evidence="6" id="KW-0414">Isoprene biosynthesis</keyword>
<protein>
    <submittedName>
        <fullName evidence="8">Polyprenyl synthetase family protein</fullName>
        <ecNumber evidence="8">2.5.1.-</ecNumber>
    </submittedName>
</protein>
<dbReference type="SFLD" id="SFLDS00005">
    <property type="entry name" value="Isoprenoid_Synthase_Type_I"/>
    <property type="match status" value="1"/>
</dbReference>
<sequence>MKHSQSIQEHIHMVASEITEELKRSLKAYDGAPEKLIEAMEYSLTAGGKRIRPYMVLAAAYAINADETTVAKAIAPACAVEYIHTYSLIHDDLPAMDNDDLRRGKPTNHKVFGEALAILAGDALLTGAFGLITSLVRDGQLDARIAVDIIDELSTYAGALGMVGGQVADMEGEQGITSIEQLQFIHQHKTSDLIVFSVKAGARIAGANEHQLQQLELYGRNIGMAFQIQDDVLDLIGDEQKLGKPVQSDIAEEKVTYPYLIGLEESKSLVVKLTEEAKAAVLAADLAFPNQLLELADYLVNRES</sequence>
<gene>
    <name evidence="8" type="ORF">ACFP56_07025</name>
</gene>
<dbReference type="EC" id="2.5.1.-" evidence="8"/>
<evidence type="ECO:0000256" key="2">
    <source>
        <dbReference type="ARBA" id="ARBA00006706"/>
    </source>
</evidence>
<keyword evidence="4" id="KW-0479">Metal-binding</keyword>
<dbReference type="Pfam" id="PF00348">
    <property type="entry name" value="polyprenyl_synt"/>
    <property type="match status" value="1"/>
</dbReference>
<keyword evidence="3 7" id="KW-0808">Transferase</keyword>
<dbReference type="GO" id="GO:0016740">
    <property type="term" value="F:transferase activity"/>
    <property type="evidence" value="ECO:0007669"/>
    <property type="project" value="UniProtKB-KW"/>
</dbReference>
<proteinExistence type="inferred from homology"/>
<reference evidence="9" key="1">
    <citation type="journal article" date="2019" name="Int. J. Syst. Evol. Microbiol.">
        <title>The Global Catalogue of Microorganisms (GCM) 10K type strain sequencing project: providing services to taxonomists for standard genome sequencing and annotation.</title>
        <authorList>
            <consortium name="The Broad Institute Genomics Platform"/>
            <consortium name="The Broad Institute Genome Sequencing Center for Infectious Disease"/>
            <person name="Wu L."/>
            <person name="Ma J."/>
        </authorList>
    </citation>
    <scope>NUCLEOTIDE SEQUENCE [LARGE SCALE GENOMIC DNA]</scope>
    <source>
        <strain evidence="9">PCU 280</strain>
    </source>
</reference>
<dbReference type="SFLD" id="SFLDG01017">
    <property type="entry name" value="Polyprenyl_Transferase_Like"/>
    <property type="match status" value="1"/>
</dbReference>
<comment type="similarity">
    <text evidence="2 7">Belongs to the FPP/GGPP synthase family.</text>
</comment>
<dbReference type="Gene3D" id="1.10.600.10">
    <property type="entry name" value="Farnesyl Diphosphate Synthase"/>
    <property type="match status" value="1"/>
</dbReference>
<accession>A0ABW1V312</accession>
<dbReference type="SUPFAM" id="SSF48576">
    <property type="entry name" value="Terpenoid synthases"/>
    <property type="match status" value="1"/>
</dbReference>
<dbReference type="InterPro" id="IPR053378">
    <property type="entry name" value="Prenyl_diphosphate_synthase"/>
</dbReference>
<dbReference type="InterPro" id="IPR000092">
    <property type="entry name" value="Polyprenyl_synt"/>
</dbReference>
<dbReference type="PANTHER" id="PTHR43281">
    <property type="entry name" value="FARNESYL DIPHOSPHATE SYNTHASE"/>
    <property type="match status" value="1"/>
</dbReference>
<evidence type="ECO:0000256" key="1">
    <source>
        <dbReference type="ARBA" id="ARBA00001946"/>
    </source>
</evidence>
<evidence type="ECO:0000256" key="7">
    <source>
        <dbReference type="RuleBase" id="RU004466"/>
    </source>
</evidence>
<comment type="cofactor">
    <cofactor evidence="1">
        <name>Mg(2+)</name>
        <dbReference type="ChEBI" id="CHEBI:18420"/>
    </cofactor>
</comment>
<dbReference type="CDD" id="cd00685">
    <property type="entry name" value="Trans_IPPS_HT"/>
    <property type="match status" value="1"/>
</dbReference>
<keyword evidence="9" id="KW-1185">Reference proteome</keyword>
<dbReference type="PANTHER" id="PTHR43281:SF1">
    <property type="entry name" value="FARNESYL DIPHOSPHATE SYNTHASE"/>
    <property type="match status" value="1"/>
</dbReference>
<evidence type="ECO:0000256" key="4">
    <source>
        <dbReference type="ARBA" id="ARBA00022723"/>
    </source>
</evidence>